<keyword evidence="2" id="KW-1185">Reference proteome</keyword>
<dbReference type="EMBL" id="CAAALY010245597">
    <property type="protein sequence ID" value="VEL33331.1"/>
    <property type="molecule type" value="Genomic_DNA"/>
</dbReference>
<evidence type="ECO:0000313" key="1">
    <source>
        <dbReference type="EMBL" id="VEL33331.1"/>
    </source>
</evidence>
<dbReference type="AlphaFoldDB" id="A0A3S5B4G2"/>
<organism evidence="1 2">
    <name type="scientific">Protopolystoma xenopodis</name>
    <dbReference type="NCBI Taxonomy" id="117903"/>
    <lineage>
        <taxon>Eukaryota</taxon>
        <taxon>Metazoa</taxon>
        <taxon>Spiralia</taxon>
        <taxon>Lophotrochozoa</taxon>
        <taxon>Platyhelminthes</taxon>
        <taxon>Monogenea</taxon>
        <taxon>Polyopisthocotylea</taxon>
        <taxon>Polystomatidea</taxon>
        <taxon>Polystomatidae</taxon>
        <taxon>Protopolystoma</taxon>
    </lineage>
</organism>
<name>A0A3S5B4G2_9PLAT</name>
<dbReference type="Proteomes" id="UP000784294">
    <property type="component" value="Unassembled WGS sequence"/>
</dbReference>
<gene>
    <name evidence="1" type="ORF">PXEA_LOCUS26771</name>
</gene>
<proteinExistence type="predicted"/>
<accession>A0A3S5B4G2</accession>
<reference evidence="1" key="1">
    <citation type="submission" date="2018-11" db="EMBL/GenBank/DDBJ databases">
        <authorList>
            <consortium name="Pathogen Informatics"/>
        </authorList>
    </citation>
    <scope>NUCLEOTIDE SEQUENCE</scope>
</reference>
<sequence length="162" mass="17715">MAGTVSPTVELDGLLELFSGHSAQPSQLNISTPRDQSLTRVTRIYLLWSCKLNCPNCAKVKDGYLVALSVSQPDFCTYGMATRQLGLDPLSRGEGGLIMKFSTIRGTYGGESIPLFKKSRPDSLSYWVRINGNIHFEQGTEPLDSSGPYLFLSLPIPIDSVV</sequence>
<protein>
    <submittedName>
        <fullName evidence="1">Uncharacterized protein</fullName>
    </submittedName>
</protein>
<evidence type="ECO:0000313" key="2">
    <source>
        <dbReference type="Proteomes" id="UP000784294"/>
    </source>
</evidence>
<comment type="caution">
    <text evidence="1">The sequence shown here is derived from an EMBL/GenBank/DDBJ whole genome shotgun (WGS) entry which is preliminary data.</text>
</comment>